<dbReference type="InterPro" id="IPR051010">
    <property type="entry name" value="BCAA_transport"/>
</dbReference>
<dbReference type="Proteomes" id="UP001596039">
    <property type="component" value="Unassembled WGS sequence"/>
</dbReference>
<dbReference type="Pfam" id="PF13458">
    <property type="entry name" value="Peripla_BP_6"/>
    <property type="match status" value="1"/>
</dbReference>
<evidence type="ECO:0000259" key="4">
    <source>
        <dbReference type="Pfam" id="PF13458"/>
    </source>
</evidence>
<sequence length="416" mass="41367">MPRAVTRVGAIIALLASAALLTACTTQPMPTPTPTPSATPLGDGILRIGTLFPSTGATAFLGASQLDAVKVAVADINAAGGVNGKPVELVSDDSGDASTQTAEASLADLAKKGVDVVIGPSSSVLSQRLLTAAQAARIPLVSPAATYPQLSTLDIEGIFFRTIASSAHQGVALGTLLPSRKQLKVAVIASSDAVGQSIVAPLGDTLSQHGGSLVANIALTASSDAGQLAAQVKAAAPDAVVLDTLDNGAQTKAVITQLSAAGFGGAKLWLTAQNLADYSQALPAGALTGVNGILEGADASAAFQARLKAVDPGVSSFQYAPEAYDATILVALAATLAHDDNGIGVAAHLRSASVGGIKCTSYAECLDVLESEPAIDYDGISGSVNLDAAGDPSSGSYGVYAYTADNKCARTATVTG</sequence>
<feature type="domain" description="Leucine-binding protein" evidence="4">
    <location>
        <begin position="47"/>
        <end position="354"/>
    </location>
</feature>
<organism evidence="5 6">
    <name type="scientific">Lysinimonas soli</name>
    <dbReference type="NCBI Taxonomy" id="1074233"/>
    <lineage>
        <taxon>Bacteria</taxon>
        <taxon>Bacillati</taxon>
        <taxon>Actinomycetota</taxon>
        <taxon>Actinomycetes</taxon>
        <taxon>Micrococcales</taxon>
        <taxon>Microbacteriaceae</taxon>
        <taxon>Lysinimonas</taxon>
    </lineage>
</organism>
<dbReference type="SUPFAM" id="SSF53822">
    <property type="entry name" value="Periplasmic binding protein-like I"/>
    <property type="match status" value="1"/>
</dbReference>
<dbReference type="Gene3D" id="3.40.50.2300">
    <property type="match status" value="2"/>
</dbReference>
<evidence type="ECO:0000256" key="2">
    <source>
        <dbReference type="ARBA" id="ARBA00022729"/>
    </source>
</evidence>
<feature type="chain" id="PRO_5045299052" evidence="3">
    <location>
        <begin position="19"/>
        <end position="416"/>
    </location>
</feature>
<evidence type="ECO:0000313" key="5">
    <source>
        <dbReference type="EMBL" id="MFC5502828.1"/>
    </source>
</evidence>
<dbReference type="RefSeq" id="WP_386740529.1">
    <property type="nucleotide sequence ID" value="NZ_JBHSMG010000002.1"/>
</dbReference>
<dbReference type="InterPro" id="IPR028081">
    <property type="entry name" value="Leu-bd"/>
</dbReference>
<dbReference type="InterPro" id="IPR028082">
    <property type="entry name" value="Peripla_BP_I"/>
</dbReference>
<proteinExistence type="inferred from homology"/>
<comment type="similarity">
    <text evidence="1">Belongs to the leucine-binding protein family.</text>
</comment>
<gene>
    <name evidence="5" type="ORF">ACFPJ4_11310</name>
</gene>
<name>A0ABW0NST3_9MICO</name>
<dbReference type="EMBL" id="JBHSMG010000002">
    <property type="protein sequence ID" value="MFC5502828.1"/>
    <property type="molecule type" value="Genomic_DNA"/>
</dbReference>
<feature type="signal peptide" evidence="3">
    <location>
        <begin position="1"/>
        <end position="18"/>
    </location>
</feature>
<dbReference type="PROSITE" id="PS51257">
    <property type="entry name" value="PROKAR_LIPOPROTEIN"/>
    <property type="match status" value="1"/>
</dbReference>
<keyword evidence="6" id="KW-1185">Reference proteome</keyword>
<dbReference type="PANTHER" id="PTHR30483">
    <property type="entry name" value="LEUCINE-SPECIFIC-BINDING PROTEIN"/>
    <property type="match status" value="1"/>
</dbReference>
<comment type="caution">
    <text evidence="5">The sequence shown here is derived from an EMBL/GenBank/DDBJ whole genome shotgun (WGS) entry which is preliminary data.</text>
</comment>
<dbReference type="PANTHER" id="PTHR30483:SF6">
    <property type="entry name" value="PERIPLASMIC BINDING PROTEIN OF ABC TRANSPORTER FOR NATURAL AMINO ACIDS"/>
    <property type="match status" value="1"/>
</dbReference>
<evidence type="ECO:0000256" key="1">
    <source>
        <dbReference type="ARBA" id="ARBA00010062"/>
    </source>
</evidence>
<accession>A0ABW0NST3</accession>
<reference evidence="6" key="1">
    <citation type="journal article" date="2019" name="Int. J. Syst. Evol. Microbiol.">
        <title>The Global Catalogue of Microorganisms (GCM) 10K type strain sequencing project: providing services to taxonomists for standard genome sequencing and annotation.</title>
        <authorList>
            <consortium name="The Broad Institute Genomics Platform"/>
            <consortium name="The Broad Institute Genome Sequencing Center for Infectious Disease"/>
            <person name="Wu L."/>
            <person name="Ma J."/>
        </authorList>
    </citation>
    <scope>NUCLEOTIDE SEQUENCE [LARGE SCALE GENOMIC DNA]</scope>
    <source>
        <strain evidence="6">CGMCC 4.6997</strain>
    </source>
</reference>
<evidence type="ECO:0000313" key="6">
    <source>
        <dbReference type="Proteomes" id="UP001596039"/>
    </source>
</evidence>
<protein>
    <submittedName>
        <fullName evidence="5">ABC transporter substrate-binding protein</fullName>
    </submittedName>
</protein>
<evidence type="ECO:0000256" key="3">
    <source>
        <dbReference type="SAM" id="SignalP"/>
    </source>
</evidence>
<keyword evidence="2 3" id="KW-0732">Signal</keyword>